<feature type="region of interest" description="Disordered" evidence="1">
    <location>
        <begin position="232"/>
        <end position="263"/>
    </location>
</feature>
<protein>
    <submittedName>
        <fullName evidence="2">Uncharacterized protein</fullName>
    </submittedName>
</protein>
<reference evidence="2 3" key="1">
    <citation type="submission" date="2014-06" db="EMBL/GenBank/DDBJ databases">
        <authorList>
            <person name="Swart Estienne"/>
        </authorList>
    </citation>
    <scope>NUCLEOTIDE SEQUENCE [LARGE SCALE GENOMIC DNA]</scope>
    <source>
        <strain evidence="2 3">130c</strain>
    </source>
</reference>
<feature type="region of interest" description="Disordered" evidence="1">
    <location>
        <begin position="338"/>
        <end position="387"/>
    </location>
</feature>
<evidence type="ECO:0000313" key="2">
    <source>
        <dbReference type="EMBL" id="CDW73770.1"/>
    </source>
</evidence>
<evidence type="ECO:0000256" key="1">
    <source>
        <dbReference type="SAM" id="MobiDB-lite"/>
    </source>
</evidence>
<sequence>MDQDLVNNQSKFLRDSLKDVLLQTVSLNDDLFQRKLKQVMGKPRFSQSLRFYRDRTENPETLARKIYTLVLDPNSEYKRIKYIQNLIKNKMAMRLKEQLITFKKSYQRVKPSELESEIKNKMKMQKSKSSEYLGKVQTNKQQTQKRLEKLTNYNQTDIFEDQCPDPAIFINKDFKQDQFTKYKRNNYAFDLIKPNMNLSQFQNQPQNSMMRQQKQRQPDLSYLFNLANLKRDTSNDNNAKRDSRKSIFQGEIQWSDSDPQETAVEDNKTFITAQQFEEEVLNQQDDQDEGVKKKGEFYKLIRKLRERNQQLKEMKTIQIQQNDSQSQTNTQPIDASEINQSSNLSQFTQRQEEPRINIQIIQRNTTENSKSKQSEGRQTEAKKRNKA</sequence>
<organism evidence="2 3">
    <name type="scientific">Stylonychia lemnae</name>
    <name type="common">Ciliate</name>
    <dbReference type="NCBI Taxonomy" id="5949"/>
    <lineage>
        <taxon>Eukaryota</taxon>
        <taxon>Sar</taxon>
        <taxon>Alveolata</taxon>
        <taxon>Ciliophora</taxon>
        <taxon>Intramacronucleata</taxon>
        <taxon>Spirotrichea</taxon>
        <taxon>Stichotrichia</taxon>
        <taxon>Sporadotrichida</taxon>
        <taxon>Oxytrichidae</taxon>
        <taxon>Stylonychinae</taxon>
        <taxon>Stylonychia</taxon>
    </lineage>
</organism>
<accession>A0A077ZV49</accession>
<proteinExistence type="predicted"/>
<dbReference type="AlphaFoldDB" id="A0A077ZV49"/>
<feature type="compositionally biased region" description="Basic and acidic residues" evidence="1">
    <location>
        <begin position="232"/>
        <end position="245"/>
    </location>
</feature>
<feature type="compositionally biased region" description="Basic and acidic residues" evidence="1">
    <location>
        <begin position="369"/>
        <end position="387"/>
    </location>
</feature>
<dbReference type="Proteomes" id="UP000039865">
    <property type="component" value="Unassembled WGS sequence"/>
</dbReference>
<feature type="compositionally biased region" description="Polar residues" evidence="1">
    <location>
        <begin position="338"/>
        <end position="349"/>
    </location>
</feature>
<dbReference type="EMBL" id="CCKQ01002666">
    <property type="protein sequence ID" value="CDW73770.1"/>
    <property type="molecule type" value="Genomic_DNA"/>
</dbReference>
<evidence type="ECO:0000313" key="3">
    <source>
        <dbReference type="Proteomes" id="UP000039865"/>
    </source>
</evidence>
<dbReference type="InParanoid" id="A0A077ZV49"/>
<feature type="compositionally biased region" description="Polar residues" evidence="1">
    <location>
        <begin position="359"/>
        <end position="368"/>
    </location>
</feature>
<keyword evidence="3" id="KW-1185">Reference proteome</keyword>
<gene>
    <name evidence="2" type="primary">Contig14274.g15198</name>
    <name evidence="2" type="ORF">STYLEM_2758</name>
</gene>
<name>A0A077ZV49_STYLE</name>